<comment type="caution">
    <text evidence="1">The sequence shown here is derived from an EMBL/GenBank/DDBJ whole genome shotgun (WGS) entry which is preliminary data.</text>
</comment>
<keyword evidence="2" id="KW-1185">Reference proteome</keyword>
<protein>
    <submittedName>
        <fullName evidence="1">Uncharacterized protein</fullName>
    </submittedName>
</protein>
<proteinExistence type="predicted"/>
<evidence type="ECO:0000313" key="2">
    <source>
        <dbReference type="Proteomes" id="UP000265520"/>
    </source>
</evidence>
<organism evidence="1 2">
    <name type="scientific">Trifolium medium</name>
    <dbReference type="NCBI Taxonomy" id="97028"/>
    <lineage>
        <taxon>Eukaryota</taxon>
        <taxon>Viridiplantae</taxon>
        <taxon>Streptophyta</taxon>
        <taxon>Embryophyta</taxon>
        <taxon>Tracheophyta</taxon>
        <taxon>Spermatophyta</taxon>
        <taxon>Magnoliopsida</taxon>
        <taxon>eudicotyledons</taxon>
        <taxon>Gunneridae</taxon>
        <taxon>Pentapetalae</taxon>
        <taxon>rosids</taxon>
        <taxon>fabids</taxon>
        <taxon>Fabales</taxon>
        <taxon>Fabaceae</taxon>
        <taxon>Papilionoideae</taxon>
        <taxon>50 kb inversion clade</taxon>
        <taxon>NPAAA clade</taxon>
        <taxon>Hologalegina</taxon>
        <taxon>IRL clade</taxon>
        <taxon>Trifolieae</taxon>
        <taxon>Trifolium</taxon>
    </lineage>
</organism>
<evidence type="ECO:0000313" key="1">
    <source>
        <dbReference type="EMBL" id="MCI85368.1"/>
    </source>
</evidence>
<dbReference type="AlphaFoldDB" id="A0A392VAK2"/>
<sequence>MDIHVPAENTTVGNHHDADLSNMMMFNGGGGRHHRGSYVEPYGGGG</sequence>
<feature type="non-terminal residue" evidence="1">
    <location>
        <position position="46"/>
    </location>
</feature>
<dbReference type="EMBL" id="LXQA011113704">
    <property type="protein sequence ID" value="MCI85368.1"/>
    <property type="molecule type" value="Genomic_DNA"/>
</dbReference>
<dbReference type="Proteomes" id="UP000265520">
    <property type="component" value="Unassembled WGS sequence"/>
</dbReference>
<reference evidence="1 2" key="1">
    <citation type="journal article" date="2018" name="Front. Plant Sci.">
        <title>Red Clover (Trifolium pratense) and Zigzag Clover (T. medium) - A Picture of Genomic Similarities and Differences.</title>
        <authorList>
            <person name="Dluhosova J."/>
            <person name="Istvanek J."/>
            <person name="Nedelnik J."/>
            <person name="Repkova J."/>
        </authorList>
    </citation>
    <scope>NUCLEOTIDE SEQUENCE [LARGE SCALE GENOMIC DNA]</scope>
    <source>
        <strain evidence="2">cv. 10/8</strain>
        <tissue evidence="1">Leaf</tissue>
    </source>
</reference>
<name>A0A392VAK2_9FABA</name>
<accession>A0A392VAK2</accession>